<dbReference type="EMBL" id="LN902844">
    <property type="protein sequence ID" value="CDI98444.1"/>
    <property type="molecule type" value="Genomic_DNA"/>
</dbReference>
<reference evidence="2" key="1">
    <citation type="journal article" date="2013" name="Nature">
        <title>The genomes of four tapeworm species reveal adaptations to parasitism.</title>
        <authorList>
            <person name="Tsai I.J."/>
            <person name="Zarowiecki M."/>
            <person name="Holroyd N."/>
            <person name="Garciarrubio A."/>
            <person name="Sanchez-Flores A."/>
            <person name="Brooks K.L."/>
            <person name="Tracey A."/>
            <person name="Bobes R.J."/>
            <person name="Fragoso G."/>
            <person name="Sciutto E."/>
            <person name="Aslett M."/>
            <person name="Beasley H."/>
            <person name="Bennett H.M."/>
            <person name="Cai J."/>
            <person name="Camicia F."/>
            <person name="Clark R."/>
            <person name="Cucher M."/>
            <person name="De Silva N."/>
            <person name="Day T.A."/>
            <person name="Deplazes P."/>
            <person name="Estrada K."/>
            <person name="Fernandez C."/>
            <person name="Holland P.W."/>
            <person name="Hou J."/>
            <person name="Hu S."/>
            <person name="Huckvale T."/>
            <person name="Hung S.S."/>
            <person name="Kamenetzky L."/>
            <person name="Keane J.A."/>
            <person name="Kiss F."/>
            <person name="Koziol U."/>
            <person name="Lambert O."/>
            <person name="Liu K."/>
            <person name="Luo X."/>
            <person name="Luo Y."/>
            <person name="Macchiaroli N."/>
            <person name="Nichol S."/>
            <person name="Paps J."/>
            <person name="Parkinson J."/>
            <person name="Pouchkina-Stantcheva N."/>
            <person name="Riddiford N."/>
            <person name="Rosenzvit M."/>
            <person name="Salinas G."/>
            <person name="Wasmuth J.D."/>
            <person name="Zamanian M."/>
            <person name="Zheng Y."/>
            <person name="Cai X."/>
            <person name="Soberon X."/>
            <person name="Olson P.D."/>
            <person name="Laclette J.P."/>
            <person name="Brehm K."/>
            <person name="Berriman M."/>
            <person name="Garciarrubio A."/>
            <person name="Bobes R.J."/>
            <person name="Fragoso G."/>
            <person name="Sanchez-Flores A."/>
            <person name="Estrada K."/>
            <person name="Cevallos M.A."/>
            <person name="Morett E."/>
            <person name="Gonzalez V."/>
            <person name="Portillo T."/>
            <person name="Ochoa-Leyva A."/>
            <person name="Jose M.V."/>
            <person name="Sciutto E."/>
            <person name="Landa A."/>
            <person name="Jimenez L."/>
            <person name="Valdes V."/>
            <person name="Carrero J.C."/>
            <person name="Larralde C."/>
            <person name="Morales-Montor J."/>
            <person name="Limon-Lason J."/>
            <person name="Soberon X."/>
            <person name="Laclette J.P."/>
        </authorList>
    </citation>
    <scope>NUCLEOTIDE SEQUENCE [LARGE SCALE GENOMIC DNA]</scope>
</reference>
<gene>
    <name evidence="2" type="ORF">EmuJ_000229700</name>
</gene>
<feature type="transmembrane region" description="Helical" evidence="1">
    <location>
        <begin position="42"/>
        <end position="61"/>
    </location>
</feature>
<keyword evidence="1" id="KW-1133">Transmembrane helix</keyword>
<sequence>MAKLFVSPLCDLGGLIWTSAVRPGFVRMRCLPRDVQMMSYSAYSLILAAFTIVFALFLLWMGKTPLSVYYQHLLNEWATALDLRRRPSFPDVDPALIRFLEETTRHGGRGLAHEVTLPGVCALRATLDMSDRVRLCPPRLATFPKLNSLFPADPVAVNTE</sequence>
<dbReference type="Proteomes" id="UP000017246">
    <property type="component" value="Unassembled WGS sequence"/>
</dbReference>
<dbReference type="AlphaFoldDB" id="A0A087W1U1"/>
<name>A0A087W1U1_ECHMU</name>
<evidence type="ECO:0000256" key="1">
    <source>
        <dbReference type="SAM" id="Phobius"/>
    </source>
</evidence>
<evidence type="ECO:0000313" key="2">
    <source>
        <dbReference type="EMBL" id="CDI98444.1"/>
    </source>
</evidence>
<keyword evidence="1" id="KW-0472">Membrane</keyword>
<evidence type="ECO:0000313" key="3">
    <source>
        <dbReference type="Proteomes" id="UP000017246"/>
    </source>
</evidence>
<dbReference type="OrthoDB" id="10442175at2759"/>
<keyword evidence="1" id="KW-0812">Transmembrane</keyword>
<organism evidence="2 3">
    <name type="scientific">Echinococcus multilocularis</name>
    <name type="common">Fox tapeworm</name>
    <dbReference type="NCBI Taxonomy" id="6211"/>
    <lineage>
        <taxon>Eukaryota</taxon>
        <taxon>Metazoa</taxon>
        <taxon>Spiralia</taxon>
        <taxon>Lophotrochozoa</taxon>
        <taxon>Platyhelminthes</taxon>
        <taxon>Cestoda</taxon>
        <taxon>Eucestoda</taxon>
        <taxon>Cyclophyllidea</taxon>
        <taxon>Taeniidae</taxon>
        <taxon>Echinococcus</taxon>
    </lineage>
</organism>
<reference evidence="2" key="2">
    <citation type="submission" date="2015-11" db="EMBL/GenBank/DDBJ databases">
        <authorList>
            <person name="Zhang Y."/>
            <person name="Guo Z."/>
        </authorList>
    </citation>
    <scope>NUCLEOTIDE SEQUENCE</scope>
</reference>
<proteinExistence type="predicted"/>
<protein>
    <submittedName>
        <fullName evidence="2">Expressed protein</fullName>
    </submittedName>
</protein>
<accession>A0A087W1U1</accession>
<keyword evidence="3" id="KW-1185">Reference proteome</keyword>